<keyword evidence="2" id="KW-1185">Reference proteome</keyword>
<evidence type="ECO:0000313" key="2">
    <source>
        <dbReference type="Proteomes" id="UP000614350"/>
    </source>
</evidence>
<dbReference type="Proteomes" id="UP000614350">
    <property type="component" value="Unassembled WGS sequence"/>
</dbReference>
<dbReference type="EMBL" id="JACSEA010000023">
    <property type="protein sequence ID" value="KAF7379509.1"/>
    <property type="molecule type" value="Genomic_DNA"/>
</dbReference>
<gene>
    <name evidence="1" type="ORF">HZH66_014880</name>
</gene>
<sequence length="169" mass="18553">MVPSPPSMSAGVAERKLTTHPYTTRRILRVAATRLSKPGRPNLTPTFFSGITFNQANDGCSTNIYLRVTRLYTLACSMPLLREEIDAHLPRWQRQRWVKMAAVAAPAAAATAEVEAEAEAEAEADHSRRHSILLGRDFDSRRLGGWWADAATSDVEIRDAAVPQGVAVV</sequence>
<proteinExistence type="predicted"/>
<reference evidence="1" key="1">
    <citation type="journal article" date="2020" name="G3 (Bethesda)">
        <title>High-Quality Assemblies for Three Invasive Social Wasps from the &lt;i&gt;Vespula&lt;/i&gt; Genus.</title>
        <authorList>
            <person name="Harrop T.W.R."/>
            <person name="Guhlin J."/>
            <person name="McLaughlin G.M."/>
            <person name="Permina E."/>
            <person name="Stockwell P."/>
            <person name="Gilligan J."/>
            <person name="Le Lec M.F."/>
            <person name="Gruber M.A.M."/>
            <person name="Quinn O."/>
            <person name="Lovegrove M."/>
            <person name="Duncan E.J."/>
            <person name="Remnant E.J."/>
            <person name="Van Eeckhoven J."/>
            <person name="Graham B."/>
            <person name="Knapp R.A."/>
            <person name="Langford K.W."/>
            <person name="Kronenberg Z."/>
            <person name="Press M.O."/>
            <person name="Eacker S.M."/>
            <person name="Wilson-Rankin E.E."/>
            <person name="Purcell J."/>
            <person name="Lester P.J."/>
            <person name="Dearden P.K."/>
        </authorList>
    </citation>
    <scope>NUCLEOTIDE SEQUENCE</scope>
    <source>
        <strain evidence="1">Marl-1</strain>
    </source>
</reference>
<name>A0A834J054_VESVU</name>
<dbReference type="AlphaFoldDB" id="A0A834J054"/>
<protein>
    <submittedName>
        <fullName evidence="1">Uncharacterized protein</fullName>
    </submittedName>
</protein>
<accession>A0A834J054</accession>
<evidence type="ECO:0000313" key="1">
    <source>
        <dbReference type="EMBL" id="KAF7379509.1"/>
    </source>
</evidence>
<comment type="caution">
    <text evidence="1">The sequence shown here is derived from an EMBL/GenBank/DDBJ whole genome shotgun (WGS) entry which is preliminary data.</text>
</comment>
<organism evidence="1 2">
    <name type="scientific">Vespula vulgaris</name>
    <name type="common">Yellow jacket</name>
    <name type="synonym">Wasp</name>
    <dbReference type="NCBI Taxonomy" id="7454"/>
    <lineage>
        <taxon>Eukaryota</taxon>
        <taxon>Metazoa</taxon>
        <taxon>Ecdysozoa</taxon>
        <taxon>Arthropoda</taxon>
        <taxon>Hexapoda</taxon>
        <taxon>Insecta</taxon>
        <taxon>Pterygota</taxon>
        <taxon>Neoptera</taxon>
        <taxon>Endopterygota</taxon>
        <taxon>Hymenoptera</taxon>
        <taxon>Apocrita</taxon>
        <taxon>Aculeata</taxon>
        <taxon>Vespoidea</taxon>
        <taxon>Vespidae</taxon>
        <taxon>Vespinae</taxon>
        <taxon>Vespula</taxon>
    </lineage>
</organism>